<dbReference type="GO" id="GO:0006325">
    <property type="term" value="P:chromatin organization"/>
    <property type="evidence" value="ECO:0007669"/>
    <property type="project" value="UniProtKB-ARBA"/>
</dbReference>
<dbReference type="OrthoDB" id="1742084at2759"/>
<dbReference type="EMBL" id="CENE01000005">
    <property type="protein sequence ID" value="CEQ40148.1"/>
    <property type="molecule type" value="Genomic_DNA"/>
</dbReference>
<dbReference type="SMART" id="SM00297">
    <property type="entry name" value="BROMO"/>
    <property type="match status" value="1"/>
</dbReference>
<keyword evidence="1 2" id="KW-0103">Bromodomain</keyword>
<feature type="compositionally biased region" description="Acidic residues" evidence="3">
    <location>
        <begin position="157"/>
        <end position="178"/>
    </location>
</feature>
<proteinExistence type="predicted"/>
<evidence type="ECO:0000256" key="2">
    <source>
        <dbReference type="PROSITE-ProRule" id="PRU00035"/>
    </source>
</evidence>
<gene>
    <name evidence="5" type="primary">SPOSA6832_01731</name>
</gene>
<dbReference type="Pfam" id="PF00439">
    <property type="entry name" value="Bromodomain"/>
    <property type="match status" value="1"/>
</dbReference>
<evidence type="ECO:0000313" key="6">
    <source>
        <dbReference type="Proteomes" id="UP000243876"/>
    </source>
</evidence>
<evidence type="ECO:0000313" key="5">
    <source>
        <dbReference type="EMBL" id="CEQ40148.1"/>
    </source>
</evidence>
<dbReference type="CDD" id="cd04369">
    <property type="entry name" value="Bromodomain"/>
    <property type="match status" value="1"/>
</dbReference>
<evidence type="ECO:0000256" key="3">
    <source>
        <dbReference type="SAM" id="MobiDB-lite"/>
    </source>
</evidence>
<organism evidence="5 6">
    <name type="scientific">Sporidiobolus salmonicolor</name>
    <name type="common">Yeast-like fungus</name>
    <name type="synonym">Sporobolomyces salmonicolor</name>
    <dbReference type="NCBI Taxonomy" id="5005"/>
    <lineage>
        <taxon>Eukaryota</taxon>
        <taxon>Fungi</taxon>
        <taxon>Dikarya</taxon>
        <taxon>Basidiomycota</taxon>
        <taxon>Pucciniomycotina</taxon>
        <taxon>Microbotryomycetes</taxon>
        <taxon>Sporidiobolales</taxon>
        <taxon>Sporidiobolaceae</taxon>
        <taxon>Sporobolomyces</taxon>
    </lineage>
</organism>
<reference evidence="6" key="1">
    <citation type="submission" date="2015-02" db="EMBL/GenBank/DDBJ databases">
        <authorList>
            <person name="Gon?alves P."/>
        </authorList>
    </citation>
    <scope>NUCLEOTIDE SEQUENCE [LARGE SCALE GENOMIC DNA]</scope>
</reference>
<evidence type="ECO:0000259" key="4">
    <source>
        <dbReference type="PROSITE" id="PS50014"/>
    </source>
</evidence>
<feature type="domain" description="Bromo" evidence="4">
    <location>
        <begin position="310"/>
        <end position="380"/>
    </location>
</feature>
<protein>
    <submittedName>
        <fullName evidence="5">SPOSA6832_01731-mRNA-1:cds</fullName>
    </submittedName>
</protein>
<feature type="compositionally biased region" description="Basic and acidic residues" evidence="3">
    <location>
        <begin position="226"/>
        <end position="238"/>
    </location>
</feature>
<dbReference type="InterPro" id="IPR036427">
    <property type="entry name" value="Bromodomain-like_sf"/>
</dbReference>
<feature type="region of interest" description="Disordered" evidence="3">
    <location>
        <begin position="29"/>
        <end position="289"/>
    </location>
</feature>
<feature type="non-terminal residue" evidence="5">
    <location>
        <position position="1"/>
    </location>
</feature>
<feature type="compositionally biased region" description="Low complexity" evidence="3">
    <location>
        <begin position="62"/>
        <end position="74"/>
    </location>
</feature>
<dbReference type="PROSITE" id="PS50014">
    <property type="entry name" value="BROMODOMAIN_2"/>
    <property type="match status" value="1"/>
</dbReference>
<accession>A0A0D6EKB0</accession>
<keyword evidence="6" id="KW-1185">Reference proteome</keyword>
<dbReference type="PANTHER" id="PTHR15398">
    <property type="entry name" value="BROMODOMAIN-CONTAINING PROTEIN 8"/>
    <property type="match status" value="1"/>
</dbReference>
<name>A0A0D6EKB0_SPOSA</name>
<dbReference type="AlphaFoldDB" id="A0A0D6EKB0"/>
<feature type="compositionally biased region" description="Acidic residues" evidence="3">
    <location>
        <begin position="88"/>
        <end position="116"/>
    </location>
</feature>
<feature type="compositionally biased region" description="Acidic residues" evidence="3">
    <location>
        <begin position="201"/>
        <end position="212"/>
    </location>
</feature>
<dbReference type="GO" id="GO:0035267">
    <property type="term" value="C:NuA4 histone acetyltransferase complex"/>
    <property type="evidence" value="ECO:0007669"/>
    <property type="project" value="TreeGrafter"/>
</dbReference>
<dbReference type="InterPro" id="IPR001487">
    <property type="entry name" value="Bromodomain"/>
</dbReference>
<dbReference type="Gene3D" id="1.20.920.10">
    <property type="entry name" value="Bromodomain-like"/>
    <property type="match status" value="1"/>
</dbReference>
<dbReference type="SUPFAM" id="SSF47370">
    <property type="entry name" value="Bromodomain"/>
    <property type="match status" value="1"/>
</dbReference>
<dbReference type="PANTHER" id="PTHR15398:SF4">
    <property type="entry name" value="BROMODOMAIN-CONTAINING PROTEIN 8 ISOFORM X1"/>
    <property type="match status" value="1"/>
</dbReference>
<evidence type="ECO:0000256" key="1">
    <source>
        <dbReference type="ARBA" id="ARBA00023117"/>
    </source>
</evidence>
<sequence>MHESATDSRLESELASLRTGQLDAQLLAAASPAVQERIASTSAAAGLKPDSTSSGEKKRPRTPTTRRSGRTASAQNDEEGDVEMRDGEGEDEVQETPAPEADEAAASEAPEEEPESEATPAPSTSKRDRKSRKAGGGGRKVGGRKGRERKSAAKVTEEDDEELEEEDGEGEGEGEGAGEEAPTPAETDGDGEGGEGGGGEVEGEGEEDEGGEEATRRGKRSRAGSFKKDARPQKRKPSEQPPILSESGAAEGSEPPVSTGARQAKKQRKGVRGGTAATEGDGGEDEPDKDARLALSRRRAAHTRILDALRALPYSNFFESRVTRGQAPAYSSAIRRPLCLKDIGKKIKSGEVGTTGEMMREVAVLCANAVQFNGDEGEGTVGWAAKQMWESFERLMSESLSTEFAAENP</sequence>
<dbReference type="Proteomes" id="UP000243876">
    <property type="component" value="Unassembled WGS sequence"/>
</dbReference>